<proteinExistence type="predicted"/>
<dbReference type="EMBL" id="JAABOA010004854">
    <property type="protein sequence ID" value="KAF9577425.1"/>
    <property type="molecule type" value="Genomic_DNA"/>
</dbReference>
<evidence type="ECO:0000313" key="2">
    <source>
        <dbReference type="Proteomes" id="UP000780801"/>
    </source>
</evidence>
<dbReference type="AlphaFoldDB" id="A0A9P6FKR3"/>
<gene>
    <name evidence="1" type="ORF">BGW38_007370</name>
</gene>
<evidence type="ECO:0000313" key="1">
    <source>
        <dbReference type="EMBL" id="KAF9577425.1"/>
    </source>
</evidence>
<comment type="caution">
    <text evidence="1">The sequence shown here is derived from an EMBL/GenBank/DDBJ whole genome shotgun (WGS) entry which is preliminary data.</text>
</comment>
<feature type="non-terminal residue" evidence="1">
    <location>
        <position position="1"/>
    </location>
</feature>
<protein>
    <submittedName>
        <fullName evidence="1">Uncharacterized protein</fullName>
    </submittedName>
</protein>
<sequence>KPTVDSDPSEDEEEDNVNQAFFALLLRHVYSGERLGNSKNAPFVREIGGASSLST</sequence>
<accession>A0A9P6FKR3</accession>
<reference evidence="1" key="1">
    <citation type="journal article" date="2020" name="Fungal Divers.">
        <title>Resolving the Mortierellaceae phylogeny through synthesis of multi-gene phylogenetics and phylogenomics.</title>
        <authorList>
            <person name="Vandepol N."/>
            <person name="Liber J."/>
            <person name="Desiro A."/>
            <person name="Na H."/>
            <person name="Kennedy M."/>
            <person name="Barry K."/>
            <person name="Grigoriev I.V."/>
            <person name="Miller A.N."/>
            <person name="O'Donnell K."/>
            <person name="Stajich J.E."/>
            <person name="Bonito G."/>
        </authorList>
    </citation>
    <scope>NUCLEOTIDE SEQUENCE</scope>
    <source>
        <strain evidence="1">KOD1015</strain>
    </source>
</reference>
<keyword evidence="2" id="KW-1185">Reference proteome</keyword>
<dbReference type="Proteomes" id="UP000780801">
    <property type="component" value="Unassembled WGS sequence"/>
</dbReference>
<organism evidence="1 2">
    <name type="scientific">Lunasporangiospora selenospora</name>
    <dbReference type="NCBI Taxonomy" id="979761"/>
    <lineage>
        <taxon>Eukaryota</taxon>
        <taxon>Fungi</taxon>
        <taxon>Fungi incertae sedis</taxon>
        <taxon>Mucoromycota</taxon>
        <taxon>Mortierellomycotina</taxon>
        <taxon>Mortierellomycetes</taxon>
        <taxon>Mortierellales</taxon>
        <taxon>Mortierellaceae</taxon>
        <taxon>Lunasporangiospora</taxon>
    </lineage>
</organism>
<name>A0A9P6FKR3_9FUNG</name>